<feature type="compositionally biased region" description="Low complexity" evidence="1">
    <location>
        <begin position="120"/>
        <end position="130"/>
    </location>
</feature>
<gene>
    <name evidence="2" type="ORF">QR680_007013</name>
</gene>
<dbReference type="AlphaFoldDB" id="A0AA39LYC2"/>
<evidence type="ECO:0000313" key="2">
    <source>
        <dbReference type="EMBL" id="KAK0413824.1"/>
    </source>
</evidence>
<organism evidence="2 3">
    <name type="scientific">Steinernema hermaphroditum</name>
    <dbReference type="NCBI Taxonomy" id="289476"/>
    <lineage>
        <taxon>Eukaryota</taxon>
        <taxon>Metazoa</taxon>
        <taxon>Ecdysozoa</taxon>
        <taxon>Nematoda</taxon>
        <taxon>Chromadorea</taxon>
        <taxon>Rhabditida</taxon>
        <taxon>Tylenchina</taxon>
        <taxon>Panagrolaimomorpha</taxon>
        <taxon>Strongyloidoidea</taxon>
        <taxon>Steinernematidae</taxon>
        <taxon>Steinernema</taxon>
    </lineage>
</organism>
<comment type="caution">
    <text evidence="2">The sequence shown here is derived from an EMBL/GenBank/DDBJ whole genome shotgun (WGS) entry which is preliminary data.</text>
</comment>
<protein>
    <submittedName>
        <fullName evidence="2">Uncharacterized protein</fullName>
    </submittedName>
</protein>
<sequence length="242" mass="27186">MNSEGSQRTGKRIGDIEEPSDLQKRFKEVDRATEEAFKANALLKRRMLDFQKWLDRGEESEESDVDGSSESNISMDVNDSEDTSSDSGVEASISEDLSSTDSSLEDSDAQNSIGGGIEVSSSEDSSSTDSSSEDSDDESDSEYCNRSLVQPATKPGIYCIKCCRKQQLTFQRRDHVGAHLELEVPCPYKECTFSAQLQRLGRHLREVHSIRLSQMKLEMKLEYEAAKEEFLRRVDAAMSDYF</sequence>
<reference evidence="2" key="1">
    <citation type="submission" date="2023-06" db="EMBL/GenBank/DDBJ databases">
        <title>Genomic analysis of the entomopathogenic nematode Steinernema hermaphroditum.</title>
        <authorList>
            <person name="Schwarz E.M."/>
            <person name="Heppert J.K."/>
            <person name="Baniya A."/>
            <person name="Schwartz H.T."/>
            <person name="Tan C.-H."/>
            <person name="Antoshechkin I."/>
            <person name="Sternberg P.W."/>
            <person name="Goodrich-Blair H."/>
            <person name="Dillman A.R."/>
        </authorList>
    </citation>
    <scope>NUCLEOTIDE SEQUENCE</scope>
    <source>
        <strain evidence="2">PS9179</strain>
        <tissue evidence="2">Whole animal</tissue>
    </source>
</reference>
<feature type="compositionally biased region" description="Low complexity" evidence="1">
    <location>
        <begin position="92"/>
        <end position="102"/>
    </location>
</feature>
<evidence type="ECO:0000313" key="3">
    <source>
        <dbReference type="Proteomes" id="UP001175271"/>
    </source>
</evidence>
<dbReference type="EMBL" id="JAUCMV010000003">
    <property type="protein sequence ID" value="KAK0413824.1"/>
    <property type="molecule type" value="Genomic_DNA"/>
</dbReference>
<evidence type="ECO:0000256" key="1">
    <source>
        <dbReference type="SAM" id="MobiDB-lite"/>
    </source>
</evidence>
<feature type="compositionally biased region" description="Acidic residues" evidence="1">
    <location>
        <begin position="58"/>
        <end position="67"/>
    </location>
</feature>
<feature type="region of interest" description="Disordered" evidence="1">
    <location>
        <begin position="1"/>
        <end position="24"/>
    </location>
</feature>
<keyword evidence="3" id="KW-1185">Reference proteome</keyword>
<accession>A0AA39LYC2</accession>
<feature type="region of interest" description="Disordered" evidence="1">
    <location>
        <begin position="56"/>
        <end position="144"/>
    </location>
</feature>
<dbReference type="Proteomes" id="UP001175271">
    <property type="component" value="Unassembled WGS sequence"/>
</dbReference>
<feature type="compositionally biased region" description="Acidic residues" evidence="1">
    <location>
        <begin position="131"/>
        <end position="141"/>
    </location>
</feature>
<proteinExistence type="predicted"/>
<name>A0AA39LYC2_9BILA</name>